<feature type="transmembrane region" description="Helical" evidence="5">
    <location>
        <begin position="73"/>
        <end position="91"/>
    </location>
</feature>
<dbReference type="EMBL" id="JACIEQ010000002">
    <property type="protein sequence ID" value="MBB4022254.1"/>
    <property type="molecule type" value="Genomic_DNA"/>
</dbReference>
<feature type="transmembrane region" description="Helical" evidence="5">
    <location>
        <begin position="34"/>
        <end position="53"/>
    </location>
</feature>
<evidence type="ECO:0000313" key="7">
    <source>
        <dbReference type="EMBL" id="MBB4022254.1"/>
    </source>
</evidence>
<keyword evidence="8" id="KW-1185">Reference proteome</keyword>
<keyword evidence="2 5" id="KW-0812">Transmembrane</keyword>
<name>A0A840C8G7_9RHOB</name>
<dbReference type="Proteomes" id="UP000585681">
    <property type="component" value="Unassembled WGS sequence"/>
</dbReference>
<feature type="transmembrane region" description="Helical" evidence="5">
    <location>
        <begin position="112"/>
        <end position="132"/>
    </location>
</feature>
<evidence type="ECO:0000256" key="5">
    <source>
        <dbReference type="SAM" id="Phobius"/>
    </source>
</evidence>
<comment type="subcellular location">
    <subcellularLocation>
        <location evidence="1">Membrane</location>
        <topology evidence="1">Multi-pass membrane protein</topology>
    </subcellularLocation>
</comment>
<dbReference type="GO" id="GO:0016020">
    <property type="term" value="C:membrane"/>
    <property type="evidence" value="ECO:0007669"/>
    <property type="project" value="UniProtKB-SubCell"/>
</dbReference>
<feature type="transmembrane region" description="Helical" evidence="5">
    <location>
        <begin position="168"/>
        <end position="194"/>
    </location>
</feature>
<accession>A0A840C8G7</accession>
<dbReference type="RefSeq" id="WP_037206689.1">
    <property type="nucleotide sequence ID" value="NZ_JACIEQ010000002.1"/>
</dbReference>
<dbReference type="InterPro" id="IPR006977">
    <property type="entry name" value="Yip1_dom"/>
</dbReference>
<sequence length="200" mass="21841">MSETLISLIGLARDTVLRPQDGARRVLALPYPRALWWQALALVVILGLMMTYLSNALIPAPADPMMAFFNDAPLVTALIAFGATLAMVICIHRVGRALGGHGSFEGALRLTVWLQAVMLLFNAVQIFFLIALPPFAVLMGFVNIGLTLWLLTNFVAVLHGFKSLFPVFLMILLTGFALGLTFFMLLSMTGALMVPELYDV</sequence>
<organism evidence="7 8">
    <name type="scientific">Actibacterium naphthalenivorans</name>
    <dbReference type="NCBI Taxonomy" id="1614693"/>
    <lineage>
        <taxon>Bacteria</taxon>
        <taxon>Pseudomonadati</taxon>
        <taxon>Pseudomonadota</taxon>
        <taxon>Alphaproteobacteria</taxon>
        <taxon>Rhodobacterales</taxon>
        <taxon>Roseobacteraceae</taxon>
        <taxon>Actibacterium</taxon>
    </lineage>
</organism>
<protein>
    <recommendedName>
        <fullName evidence="6">Yip1 domain-containing protein</fullName>
    </recommendedName>
</protein>
<evidence type="ECO:0000259" key="6">
    <source>
        <dbReference type="Pfam" id="PF04893"/>
    </source>
</evidence>
<keyword evidence="3 5" id="KW-1133">Transmembrane helix</keyword>
<reference evidence="7" key="1">
    <citation type="submission" date="2020-08" db="EMBL/GenBank/DDBJ databases">
        <title>Genomic Encyclopedia of Type Strains, Phase IV (KMG-IV): sequencing the most valuable type-strain genomes for metagenomic binning, comparative biology and taxonomic classification.</title>
        <authorList>
            <person name="Goeker M."/>
        </authorList>
    </citation>
    <scope>NUCLEOTIDE SEQUENCE [LARGE SCALE GENOMIC DNA]</scope>
    <source>
        <strain evidence="7">DSM 105040</strain>
    </source>
</reference>
<evidence type="ECO:0000313" key="8">
    <source>
        <dbReference type="Proteomes" id="UP000585681"/>
    </source>
</evidence>
<dbReference type="Pfam" id="PF04893">
    <property type="entry name" value="Yip1"/>
    <property type="match status" value="1"/>
</dbReference>
<keyword evidence="4 5" id="KW-0472">Membrane</keyword>
<evidence type="ECO:0000256" key="3">
    <source>
        <dbReference type="ARBA" id="ARBA00022989"/>
    </source>
</evidence>
<evidence type="ECO:0000256" key="1">
    <source>
        <dbReference type="ARBA" id="ARBA00004141"/>
    </source>
</evidence>
<dbReference type="AlphaFoldDB" id="A0A840C8G7"/>
<feature type="transmembrane region" description="Helical" evidence="5">
    <location>
        <begin position="138"/>
        <end position="161"/>
    </location>
</feature>
<gene>
    <name evidence="7" type="ORF">GGR17_002063</name>
</gene>
<comment type="caution">
    <text evidence="7">The sequence shown here is derived from an EMBL/GenBank/DDBJ whole genome shotgun (WGS) entry which is preliminary data.</text>
</comment>
<feature type="domain" description="Yip1" evidence="6">
    <location>
        <begin position="15"/>
        <end position="185"/>
    </location>
</feature>
<evidence type="ECO:0000256" key="2">
    <source>
        <dbReference type="ARBA" id="ARBA00022692"/>
    </source>
</evidence>
<proteinExistence type="predicted"/>
<evidence type="ECO:0000256" key="4">
    <source>
        <dbReference type="ARBA" id="ARBA00023136"/>
    </source>
</evidence>